<name>A0A1H4CF24_9BACT</name>
<accession>A0A1H4CF24</accession>
<evidence type="ECO:0000313" key="1">
    <source>
        <dbReference type="EMBL" id="SEA58954.1"/>
    </source>
</evidence>
<dbReference type="AlphaFoldDB" id="A0A1H4CF24"/>
<dbReference type="RefSeq" id="WP_091401008.1">
    <property type="nucleotide sequence ID" value="NZ_FNQY01000031.1"/>
</dbReference>
<dbReference type="STRING" id="551991.SAMN05192529_13116"/>
<evidence type="ECO:0000313" key="2">
    <source>
        <dbReference type="Proteomes" id="UP000199041"/>
    </source>
</evidence>
<keyword evidence="2" id="KW-1185">Reference proteome</keyword>
<gene>
    <name evidence="1" type="ORF">SAMN05192529_13116</name>
</gene>
<sequence>MPKPTTQHRSQAPITCIKVLSPALESWQVALILGTTERTVRRWRNFLTTQKFGRLIRYPAKENGLTSYIEVVSDPADATPHP</sequence>
<reference evidence="1 2" key="1">
    <citation type="submission" date="2016-10" db="EMBL/GenBank/DDBJ databases">
        <authorList>
            <person name="de Groot N.N."/>
        </authorList>
    </citation>
    <scope>NUCLEOTIDE SEQUENCE [LARGE SCALE GENOMIC DNA]</scope>
    <source>
        <strain evidence="1 2">Vu-144</strain>
    </source>
</reference>
<dbReference type="Proteomes" id="UP000199041">
    <property type="component" value="Unassembled WGS sequence"/>
</dbReference>
<dbReference type="EMBL" id="FNQY01000031">
    <property type="protein sequence ID" value="SEA58954.1"/>
    <property type="molecule type" value="Genomic_DNA"/>
</dbReference>
<protein>
    <submittedName>
        <fullName evidence="1">Uncharacterized protein</fullName>
    </submittedName>
</protein>
<proteinExistence type="predicted"/>
<organism evidence="1 2">
    <name type="scientific">Arachidicoccus rhizosphaerae</name>
    <dbReference type="NCBI Taxonomy" id="551991"/>
    <lineage>
        <taxon>Bacteria</taxon>
        <taxon>Pseudomonadati</taxon>
        <taxon>Bacteroidota</taxon>
        <taxon>Chitinophagia</taxon>
        <taxon>Chitinophagales</taxon>
        <taxon>Chitinophagaceae</taxon>
        <taxon>Arachidicoccus</taxon>
    </lineage>
</organism>